<feature type="compositionally biased region" description="Basic residues" evidence="1">
    <location>
        <begin position="1"/>
        <end position="21"/>
    </location>
</feature>
<organism evidence="2 3">
    <name type="scientific">Setaria digitata</name>
    <dbReference type="NCBI Taxonomy" id="48799"/>
    <lineage>
        <taxon>Eukaryota</taxon>
        <taxon>Metazoa</taxon>
        <taxon>Ecdysozoa</taxon>
        <taxon>Nematoda</taxon>
        <taxon>Chromadorea</taxon>
        <taxon>Rhabditida</taxon>
        <taxon>Spirurina</taxon>
        <taxon>Spiruromorpha</taxon>
        <taxon>Filarioidea</taxon>
        <taxon>Setariidae</taxon>
        <taxon>Setaria</taxon>
    </lineage>
</organism>
<evidence type="ECO:0000313" key="2">
    <source>
        <dbReference type="Proteomes" id="UP000887581"/>
    </source>
</evidence>
<proteinExistence type="predicted"/>
<feature type="region of interest" description="Disordered" evidence="1">
    <location>
        <begin position="1"/>
        <end position="119"/>
    </location>
</feature>
<feature type="compositionally biased region" description="Basic residues" evidence="1">
    <location>
        <begin position="38"/>
        <end position="48"/>
    </location>
</feature>
<evidence type="ECO:0000256" key="1">
    <source>
        <dbReference type="SAM" id="MobiDB-lite"/>
    </source>
</evidence>
<name>A0A915Q5U4_9BILA</name>
<feature type="compositionally biased region" description="Basic residues" evidence="1">
    <location>
        <begin position="68"/>
        <end position="119"/>
    </location>
</feature>
<sequence length="119" mass="15133">MPCHGLRYRSRSRRSRSRSTTRKPYYTRYISRSPVSRRSYRQRRRKPSRILYQSYRMTEGNKSDSLRLRRFSRSRRPRRRLSRSRSYSRIRRLRSPYRYSRRTRQSVPRRRTSRLTRRR</sequence>
<dbReference type="AlphaFoldDB" id="A0A915Q5U4"/>
<dbReference type="WBParaSite" id="sdigi.contig646.g9353.t1">
    <property type="protein sequence ID" value="sdigi.contig646.g9353.t1"/>
    <property type="gene ID" value="sdigi.contig646.g9353"/>
</dbReference>
<evidence type="ECO:0000313" key="3">
    <source>
        <dbReference type="WBParaSite" id="sdigi.contig646.g9353.t1"/>
    </source>
</evidence>
<feature type="compositionally biased region" description="Low complexity" evidence="1">
    <location>
        <begin position="22"/>
        <end position="37"/>
    </location>
</feature>
<dbReference type="Proteomes" id="UP000887581">
    <property type="component" value="Unplaced"/>
</dbReference>
<reference evidence="3" key="1">
    <citation type="submission" date="2022-11" db="UniProtKB">
        <authorList>
            <consortium name="WormBaseParasite"/>
        </authorList>
    </citation>
    <scope>IDENTIFICATION</scope>
</reference>
<keyword evidence="2" id="KW-1185">Reference proteome</keyword>
<accession>A0A915Q5U4</accession>
<protein>
    <submittedName>
        <fullName evidence="3">Uncharacterized protein</fullName>
    </submittedName>
</protein>